<sequence>MHLPLLITTDLVCPWCRTGLASLRTALKIYTASHPNTTSSLHFLPFQLDPSLPSPGLPKSAYLAHRLGSPATAAAAEARVKAVAKQAGLDVAETSEGATVGNTLRAHRLVWFAGGEYLGRFKAKGVEGSGTEAREALQGKVVDGLHRAYFVENKDISLVETLVDVAQEVGMEERGVREFLESDEGREEVERLMDEAVEKGVRGVPFVEVKGRGVQGGIGVEGWLGAFEKLAQMEREEGK</sequence>
<reference evidence="2" key="1">
    <citation type="submission" date="2021-07" db="EMBL/GenBank/DDBJ databases">
        <title>Elsinoe batatas strain:CRI-CJ2 Genome sequencing and assembly.</title>
        <authorList>
            <person name="Huang L."/>
        </authorList>
    </citation>
    <scope>NUCLEOTIDE SEQUENCE</scope>
    <source>
        <strain evidence="2">CRI-CJ2</strain>
    </source>
</reference>
<dbReference type="AlphaFoldDB" id="A0A8K0PD70"/>
<dbReference type="SUPFAM" id="SSF52833">
    <property type="entry name" value="Thioredoxin-like"/>
    <property type="match status" value="1"/>
</dbReference>
<gene>
    <name evidence="2" type="ORF">KVT40_003608</name>
</gene>
<feature type="domain" description="DSBA-like thioredoxin" evidence="1">
    <location>
        <begin position="134"/>
        <end position="220"/>
    </location>
</feature>
<name>A0A8K0PD70_9PEZI</name>
<comment type="caution">
    <text evidence="2">The sequence shown here is derived from an EMBL/GenBank/DDBJ whole genome shotgun (WGS) entry which is preliminary data.</text>
</comment>
<dbReference type="PANTHER" id="PTHR13887:SF41">
    <property type="entry name" value="THIOREDOXIN SUPERFAMILY PROTEIN"/>
    <property type="match status" value="1"/>
</dbReference>
<dbReference type="Pfam" id="PF01323">
    <property type="entry name" value="DSBA"/>
    <property type="match status" value="2"/>
</dbReference>
<evidence type="ECO:0000313" key="2">
    <source>
        <dbReference type="EMBL" id="KAG8627735.1"/>
    </source>
</evidence>
<dbReference type="CDD" id="cd03024">
    <property type="entry name" value="DsbA_FrnE"/>
    <property type="match status" value="1"/>
</dbReference>
<evidence type="ECO:0000313" key="3">
    <source>
        <dbReference type="Proteomes" id="UP000809789"/>
    </source>
</evidence>
<dbReference type="PANTHER" id="PTHR13887">
    <property type="entry name" value="GLUTATHIONE S-TRANSFERASE KAPPA"/>
    <property type="match status" value="1"/>
</dbReference>
<dbReference type="GO" id="GO:0016491">
    <property type="term" value="F:oxidoreductase activity"/>
    <property type="evidence" value="ECO:0007669"/>
    <property type="project" value="InterPro"/>
</dbReference>
<accession>A0A8K0PD70</accession>
<dbReference type="InterPro" id="IPR036249">
    <property type="entry name" value="Thioredoxin-like_sf"/>
</dbReference>
<organism evidence="2 3">
    <name type="scientific">Elsinoe batatas</name>
    <dbReference type="NCBI Taxonomy" id="2601811"/>
    <lineage>
        <taxon>Eukaryota</taxon>
        <taxon>Fungi</taxon>
        <taxon>Dikarya</taxon>
        <taxon>Ascomycota</taxon>
        <taxon>Pezizomycotina</taxon>
        <taxon>Dothideomycetes</taxon>
        <taxon>Dothideomycetidae</taxon>
        <taxon>Myriangiales</taxon>
        <taxon>Elsinoaceae</taxon>
        <taxon>Elsinoe</taxon>
    </lineage>
</organism>
<dbReference type="InterPro" id="IPR001853">
    <property type="entry name" value="DSBA-like_thioredoxin_dom"/>
</dbReference>
<dbReference type="Gene3D" id="3.40.30.10">
    <property type="entry name" value="Glutaredoxin"/>
    <property type="match status" value="1"/>
</dbReference>
<keyword evidence="3" id="KW-1185">Reference proteome</keyword>
<evidence type="ECO:0000259" key="1">
    <source>
        <dbReference type="Pfam" id="PF01323"/>
    </source>
</evidence>
<feature type="domain" description="DSBA-like thioredoxin" evidence="1">
    <location>
        <begin position="9"/>
        <end position="116"/>
    </location>
</feature>
<dbReference type="Proteomes" id="UP000809789">
    <property type="component" value="Unassembled WGS sequence"/>
</dbReference>
<protein>
    <recommendedName>
        <fullName evidence="1">DSBA-like thioredoxin domain-containing protein</fullName>
    </recommendedName>
</protein>
<dbReference type="OrthoDB" id="1930760at2759"/>
<proteinExistence type="predicted"/>
<dbReference type="EMBL" id="JAESVG020000004">
    <property type="protein sequence ID" value="KAG8627735.1"/>
    <property type="molecule type" value="Genomic_DNA"/>
</dbReference>